<dbReference type="AlphaFoldDB" id="A0A7J7FLF1"/>
<feature type="domain" description="N-terminal Ras-GEF" evidence="4">
    <location>
        <begin position="76"/>
        <end position="198"/>
    </location>
</feature>
<dbReference type="GO" id="GO:0005085">
    <property type="term" value="F:guanyl-nucleotide exchange factor activity"/>
    <property type="evidence" value="ECO:0007669"/>
    <property type="project" value="UniProtKB-KW"/>
</dbReference>
<evidence type="ECO:0000259" key="4">
    <source>
        <dbReference type="PROSITE" id="PS50212"/>
    </source>
</evidence>
<feature type="region of interest" description="Disordered" evidence="2">
    <location>
        <begin position="281"/>
        <end position="318"/>
    </location>
</feature>
<dbReference type="PANTHER" id="PTHR46793">
    <property type="entry name" value="1700018F24RIK PROTEIN-RELATED-RELATED"/>
    <property type="match status" value="1"/>
</dbReference>
<keyword evidence="3" id="KW-0732">Signal</keyword>
<dbReference type="EMBL" id="JACDTQ010000185">
    <property type="protein sequence ID" value="KAF5928807.1"/>
    <property type="molecule type" value="Genomic_DNA"/>
</dbReference>
<evidence type="ECO:0000256" key="1">
    <source>
        <dbReference type="PROSITE-ProRule" id="PRU00135"/>
    </source>
</evidence>
<reference evidence="5 6" key="1">
    <citation type="journal article" date="2020" name="Mol. Biol. Evol.">
        <title>Interspecific Gene Flow and the Evolution of Specialization in Black and White Rhinoceros.</title>
        <authorList>
            <person name="Moodley Y."/>
            <person name="Westbury M.V."/>
            <person name="Russo I.M."/>
            <person name="Gopalakrishnan S."/>
            <person name="Rakotoarivelo A."/>
            <person name="Olsen R.A."/>
            <person name="Prost S."/>
            <person name="Tunstall T."/>
            <person name="Ryder O.A."/>
            <person name="Dalen L."/>
            <person name="Bruford M.W."/>
        </authorList>
    </citation>
    <scope>NUCLEOTIDE SEQUENCE [LARGE SCALE GENOMIC DNA]</scope>
    <source>
        <strain evidence="5">SBR-YM</strain>
        <tissue evidence="5">Skin</tissue>
    </source>
</reference>
<feature type="chain" id="PRO_5029441522" description="N-terminal Ras-GEF domain-containing protein" evidence="3">
    <location>
        <begin position="33"/>
        <end position="318"/>
    </location>
</feature>
<proteinExistence type="predicted"/>
<dbReference type="PANTHER" id="PTHR46793:SF3">
    <property type="entry name" value="RIKEN CDNA 4930596D02 GENE"/>
    <property type="match status" value="1"/>
</dbReference>
<dbReference type="Pfam" id="PF00618">
    <property type="entry name" value="RasGEF_N"/>
    <property type="match status" value="1"/>
</dbReference>
<evidence type="ECO:0000256" key="2">
    <source>
        <dbReference type="SAM" id="MobiDB-lite"/>
    </source>
</evidence>
<dbReference type="Proteomes" id="UP000551758">
    <property type="component" value="Unassembled WGS sequence"/>
</dbReference>
<dbReference type="SMART" id="SM00229">
    <property type="entry name" value="RasGEFN"/>
    <property type="match status" value="1"/>
</dbReference>
<keyword evidence="6" id="KW-1185">Reference proteome</keyword>
<accession>A0A7J7FLF1</accession>
<feature type="signal peptide" evidence="3">
    <location>
        <begin position="1"/>
        <end position="32"/>
    </location>
</feature>
<dbReference type="SUPFAM" id="SSF48366">
    <property type="entry name" value="Ras GEF"/>
    <property type="match status" value="1"/>
</dbReference>
<dbReference type="InterPro" id="IPR000651">
    <property type="entry name" value="Ras-like_Gua-exchang_fac_N"/>
</dbReference>
<dbReference type="InterPro" id="IPR023578">
    <property type="entry name" value="Ras_GEF_dom_sf"/>
</dbReference>
<dbReference type="Gene3D" id="1.20.870.10">
    <property type="entry name" value="Son of sevenless (SoS) protein Chain: S domain 1"/>
    <property type="match status" value="1"/>
</dbReference>
<comment type="caution">
    <text evidence="5">The sequence shown here is derived from an EMBL/GenBank/DDBJ whole genome shotgun (WGS) entry which is preliminary data.</text>
</comment>
<dbReference type="CDD" id="cd06224">
    <property type="entry name" value="REM"/>
    <property type="match status" value="1"/>
</dbReference>
<name>A0A7J7FLF1_DICBM</name>
<gene>
    <name evidence="5" type="ORF">HPG69_013651</name>
</gene>
<dbReference type="PROSITE" id="PS50212">
    <property type="entry name" value="RASGEF_NTER"/>
    <property type="match status" value="1"/>
</dbReference>
<protein>
    <recommendedName>
        <fullName evidence="4">N-terminal Ras-GEF domain-containing protein</fullName>
    </recommendedName>
</protein>
<keyword evidence="1" id="KW-0344">Guanine-nucleotide releasing factor</keyword>
<feature type="compositionally biased region" description="Low complexity" evidence="2">
    <location>
        <begin position="295"/>
        <end position="305"/>
    </location>
</feature>
<evidence type="ECO:0000256" key="3">
    <source>
        <dbReference type="SAM" id="SignalP"/>
    </source>
</evidence>
<evidence type="ECO:0000313" key="6">
    <source>
        <dbReference type="Proteomes" id="UP000551758"/>
    </source>
</evidence>
<organism evidence="5 6">
    <name type="scientific">Diceros bicornis minor</name>
    <name type="common">South-central black rhinoceros</name>
    <dbReference type="NCBI Taxonomy" id="77932"/>
    <lineage>
        <taxon>Eukaryota</taxon>
        <taxon>Metazoa</taxon>
        <taxon>Chordata</taxon>
        <taxon>Craniata</taxon>
        <taxon>Vertebrata</taxon>
        <taxon>Euteleostomi</taxon>
        <taxon>Mammalia</taxon>
        <taxon>Eutheria</taxon>
        <taxon>Laurasiatheria</taxon>
        <taxon>Perissodactyla</taxon>
        <taxon>Rhinocerotidae</taxon>
        <taxon>Diceros</taxon>
    </lineage>
</organism>
<sequence length="318" mass="35098">MPNTANRVQCWLRNFFLLWALMSHLLPQVTEGLGVRSELQPPTLLLPMVLPLTTCPSSVPPQGENPSIVNKDETHTVWTVQAGMLEKLVEHLVPTFLGSDTTYIHTFLCTYRTLATTLQVLDLLYGYILPYSSEDGGPLDQVKRTVSSILGTWLDQYSEDYFQPLEFSCLKMLLAYMQLNVPGSDLKRHAHLLLAQLEHPESTEAETEGEEDVEWVVGMCGGDGAGTTMNKTSRGWVWKDFLGVGSWTETSLIGKRGFMSLQGTWKAVILMTFSLLGATAPAPEQNQEPPEELMPAPTVVPATAPEGEQTHAIAPVQA</sequence>
<evidence type="ECO:0000313" key="5">
    <source>
        <dbReference type="EMBL" id="KAF5928807.1"/>
    </source>
</evidence>